<feature type="non-terminal residue" evidence="1">
    <location>
        <position position="1"/>
    </location>
</feature>
<dbReference type="Proteomes" id="UP000789525">
    <property type="component" value="Unassembled WGS sequence"/>
</dbReference>
<accession>A0ACA9M3C1</accession>
<evidence type="ECO:0000313" key="1">
    <source>
        <dbReference type="EMBL" id="CAG8567549.1"/>
    </source>
</evidence>
<evidence type="ECO:0000313" key="2">
    <source>
        <dbReference type="Proteomes" id="UP000789525"/>
    </source>
</evidence>
<gene>
    <name evidence="1" type="ORF">ACOLOM_LOCUS5469</name>
</gene>
<dbReference type="EMBL" id="CAJVPT010010156">
    <property type="protein sequence ID" value="CAG8567549.1"/>
    <property type="molecule type" value="Genomic_DNA"/>
</dbReference>
<reference evidence="1" key="1">
    <citation type="submission" date="2021-06" db="EMBL/GenBank/DDBJ databases">
        <authorList>
            <person name="Kallberg Y."/>
            <person name="Tangrot J."/>
            <person name="Rosling A."/>
        </authorList>
    </citation>
    <scope>NUCLEOTIDE SEQUENCE</scope>
    <source>
        <strain evidence="1">CL356</strain>
    </source>
</reference>
<comment type="caution">
    <text evidence="1">The sequence shown here is derived from an EMBL/GenBank/DDBJ whole genome shotgun (WGS) entry which is preliminary data.</text>
</comment>
<keyword evidence="2" id="KW-1185">Reference proteome</keyword>
<organism evidence="1 2">
    <name type="scientific">Acaulospora colombiana</name>
    <dbReference type="NCBI Taxonomy" id="27376"/>
    <lineage>
        <taxon>Eukaryota</taxon>
        <taxon>Fungi</taxon>
        <taxon>Fungi incertae sedis</taxon>
        <taxon>Mucoromycota</taxon>
        <taxon>Glomeromycotina</taxon>
        <taxon>Glomeromycetes</taxon>
        <taxon>Diversisporales</taxon>
        <taxon>Acaulosporaceae</taxon>
        <taxon>Acaulospora</taxon>
    </lineage>
</organism>
<sequence>PSDDNSKKNLPFLNQLNSYGPPPSPYSQPPNIHPPTTWSSQAGSPHSMIEQTPPYQQSLPPQAHHSHPYESAGPMRHMNPAPGYSYQSMGSTGTQIIEQSLAKMSKVVDYCNQISQHVSQYRDAQTFQNSWSSVPRISEARLTDMINLTHDVLEILNDLKGELTSKAVTGNVMDEDFDLLTKSSSTISSEASGTARKMPFM</sequence>
<name>A0ACA9M3C1_9GLOM</name>
<protein>
    <submittedName>
        <fullName evidence="1">14751_t:CDS:1</fullName>
    </submittedName>
</protein>
<proteinExistence type="predicted"/>